<dbReference type="RefSeq" id="WP_235303097.1">
    <property type="nucleotide sequence ID" value="NZ_CALULB010000039.1"/>
</dbReference>
<dbReference type="InterPro" id="IPR037081">
    <property type="entry name" value="Hyp_TM1506"/>
</dbReference>
<dbReference type="AlphaFoldDB" id="A0AAW5N9A9"/>
<dbReference type="EMBL" id="JANRHJ010000021">
    <property type="protein sequence ID" value="MCR8875167.1"/>
    <property type="molecule type" value="Genomic_DNA"/>
</dbReference>
<dbReference type="SUPFAM" id="SSF53927">
    <property type="entry name" value="Cytidine deaminase-like"/>
    <property type="match status" value="1"/>
</dbReference>
<comment type="caution">
    <text evidence="1">The sequence shown here is derived from an EMBL/GenBank/DDBJ whole genome shotgun (WGS) entry which is preliminary data.</text>
</comment>
<dbReference type="GO" id="GO:0003824">
    <property type="term" value="F:catalytic activity"/>
    <property type="evidence" value="ECO:0007669"/>
    <property type="project" value="InterPro"/>
</dbReference>
<protein>
    <submittedName>
        <fullName evidence="1">DUF1893 domain-containing protein</fullName>
    </submittedName>
</protein>
<name>A0AAW5N9A9_9BACT</name>
<dbReference type="Pfam" id="PF08973">
    <property type="entry name" value="TM1506"/>
    <property type="match status" value="1"/>
</dbReference>
<dbReference type="InterPro" id="IPR015067">
    <property type="entry name" value="DUF1893_TM1506-like"/>
</dbReference>
<organism evidence="1 2">
    <name type="scientific">Phocaeicola barnesiae</name>
    <dbReference type="NCBI Taxonomy" id="376804"/>
    <lineage>
        <taxon>Bacteria</taxon>
        <taxon>Pseudomonadati</taxon>
        <taxon>Bacteroidota</taxon>
        <taxon>Bacteroidia</taxon>
        <taxon>Bacteroidales</taxon>
        <taxon>Bacteroidaceae</taxon>
        <taxon>Phocaeicola</taxon>
    </lineage>
</organism>
<evidence type="ECO:0000313" key="1">
    <source>
        <dbReference type="EMBL" id="MCR8875167.1"/>
    </source>
</evidence>
<dbReference type="Gene3D" id="3.40.140.30">
    <property type="entry name" value="Hypothetical protein TM1506"/>
    <property type="match status" value="1"/>
</dbReference>
<gene>
    <name evidence="1" type="ORF">NW209_14310</name>
</gene>
<dbReference type="InterPro" id="IPR016193">
    <property type="entry name" value="Cytidine_deaminase-like"/>
</dbReference>
<reference evidence="1 2" key="1">
    <citation type="submission" date="2022-08" db="EMBL/GenBank/DDBJ databases">
        <authorList>
            <person name="Zeman M."/>
            <person name="Kubasova T."/>
        </authorList>
    </citation>
    <scope>NUCLEOTIDE SEQUENCE [LARGE SCALE GENOMIC DNA]</scope>
    <source>
        <strain evidence="1 2">ET62</strain>
    </source>
</reference>
<keyword evidence="2" id="KW-1185">Reference proteome</keyword>
<accession>A0AAW5N9A9</accession>
<dbReference type="Proteomes" id="UP001204579">
    <property type="component" value="Unassembled WGS sequence"/>
</dbReference>
<sequence>MDDLIQLLHEGKHSLVVANGEVCTFNGRGVIDLYHLLQDDPGFLYEASIADKVVGKAAAALLALANVKEVYADVISRPALDLLSKTDIKISYGVVAPHIINRTATGWCPLETRCFDCATPEECFHQIEAFYRQIND</sequence>
<proteinExistence type="predicted"/>
<evidence type="ECO:0000313" key="2">
    <source>
        <dbReference type="Proteomes" id="UP001204579"/>
    </source>
</evidence>